<dbReference type="InterPro" id="IPR042101">
    <property type="entry name" value="SRP54_N_sf"/>
</dbReference>
<sequence>MGFETVSTILNVVEKHHDEGFISKVEDHLVSILPSKEDNYLPSNNPIIVMVVGVNGTGKTTTAAKLASYYKKLGNNILMVAADTYRAAAIDQLKIWANRIDVD</sequence>
<dbReference type="Pfam" id="PF00448">
    <property type="entry name" value="SRP54"/>
    <property type="match status" value="1"/>
</dbReference>
<keyword evidence="5" id="KW-0675">Receptor</keyword>
<evidence type="ECO:0000259" key="7">
    <source>
        <dbReference type="SMART" id="SM00962"/>
    </source>
</evidence>
<evidence type="ECO:0000256" key="4">
    <source>
        <dbReference type="ARBA" id="ARBA00023136"/>
    </source>
</evidence>
<evidence type="ECO:0000256" key="2">
    <source>
        <dbReference type="ARBA" id="ARBA00022741"/>
    </source>
</evidence>
<dbReference type="PANTHER" id="PTHR43134:SF1">
    <property type="entry name" value="SIGNAL RECOGNITION PARTICLE RECEPTOR SUBUNIT ALPHA"/>
    <property type="match status" value="1"/>
</dbReference>
<dbReference type="InterPro" id="IPR027417">
    <property type="entry name" value="P-loop_NTPase"/>
</dbReference>
<dbReference type="PANTHER" id="PTHR43134">
    <property type="entry name" value="SIGNAL RECOGNITION PARTICLE RECEPTOR SUBUNIT ALPHA"/>
    <property type="match status" value="1"/>
</dbReference>
<dbReference type="InterPro" id="IPR000897">
    <property type="entry name" value="SRP54_GTPase_dom"/>
</dbReference>
<protein>
    <recommendedName>
        <fullName evidence="7">SRP54-type proteins GTP-binding domain-containing protein</fullName>
    </recommendedName>
</protein>
<evidence type="ECO:0000256" key="3">
    <source>
        <dbReference type="ARBA" id="ARBA00023134"/>
    </source>
</evidence>
<evidence type="ECO:0000256" key="6">
    <source>
        <dbReference type="ARBA" id="ARBA00029433"/>
    </source>
</evidence>
<dbReference type="GO" id="GO:0003924">
    <property type="term" value="F:GTPase activity"/>
    <property type="evidence" value="ECO:0007669"/>
    <property type="project" value="TreeGrafter"/>
</dbReference>
<dbReference type="GO" id="GO:0012505">
    <property type="term" value="C:endomembrane system"/>
    <property type="evidence" value="ECO:0007669"/>
    <property type="project" value="UniProtKB-SubCell"/>
</dbReference>
<evidence type="ECO:0000256" key="5">
    <source>
        <dbReference type="ARBA" id="ARBA00023170"/>
    </source>
</evidence>
<dbReference type="EMBL" id="UINC01092886">
    <property type="protein sequence ID" value="SVC46856.1"/>
    <property type="molecule type" value="Genomic_DNA"/>
</dbReference>
<comment type="similarity">
    <text evidence="1">Belongs to the GTP-binding SRP family.</text>
</comment>
<name>A0A382MDH9_9ZZZZ</name>
<comment type="subcellular location">
    <subcellularLocation>
        <location evidence="6">Endomembrane system</location>
        <topology evidence="6">Peripheral membrane protein</topology>
        <orientation evidence="6">Cytoplasmic side</orientation>
    </subcellularLocation>
</comment>
<dbReference type="GO" id="GO:0005886">
    <property type="term" value="C:plasma membrane"/>
    <property type="evidence" value="ECO:0007669"/>
    <property type="project" value="TreeGrafter"/>
</dbReference>
<dbReference type="GO" id="GO:0006614">
    <property type="term" value="P:SRP-dependent cotranslational protein targeting to membrane"/>
    <property type="evidence" value="ECO:0007669"/>
    <property type="project" value="InterPro"/>
</dbReference>
<accession>A0A382MDH9</accession>
<gene>
    <name evidence="8" type="ORF">METZ01_LOCUS299710</name>
</gene>
<evidence type="ECO:0000313" key="8">
    <source>
        <dbReference type="EMBL" id="SVC46856.1"/>
    </source>
</evidence>
<evidence type="ECO:0000256" key="1">
    <source>
        <dbReference type="ARBA" id="ARBA00008531"/>
    </source>
</evidence>
<dbReference type="SUPFAM" id="SSF52540">
    <property type="entry name" value="P-loop containing nucleoside triphosphate hydrolases"/>
    <property type="match status" value="1"/>
</dbReference>
<keyword evidence="4" id="KW-0472">Membrane</keyword>
<dbReference type="GO" id="GO:0005525">
    <property type="term" value="F:GTP binding"/>
    <property type="evidence" value="ECO:0007669"/>
    <property type="project" value="UniProtKB-KW"/>
</dbReference>
<reference evidence="8" key="1">
    <citation type="submission" date="2018-05" db="EMBL/GenBank/DDBJ databases">
        <authorList>
            <person name="Lanie J.A."/>
            <person name="Ng W.-L."/>
            <person name="Kazmierczak K.M."/>
            <person name="Andrzejewski T.M."/>
            <person name="Davidsen T.M."/>
            <person name="Wayne K.J."/>
            <person name="Tettelin H."/>
            <person name="Glass J.I."/>
            <person name="Rusch D."/>
            <person name="Podicherti R."/>
            <person name="Tsui H.-C.T."/>
            <person name="Winkler M.E."/>
        </authorList>
    </citation>
    <scope>NUCLEOTIDE SEQUENCE</scope>
</reference>
<keyword evidence="3" id="KW-0342">GTP-binding</keyword>
<feature type="non-terminal residue" evidence="8">
    <location>
        <position position="103"/>
    </location>
</feature>
<proteinExistence type="inferred from homology"/>
<feature type="domain" description="SRP54-type proteins GTP-binding" evidence="7">
    <location>
        <begin position="46"/>
        <end position="103"/>
    </location>
</feature>
<dbReference type="Gene3D" id="1.20.120.140">
    <property type="entry name" value="Signal recognition particle SRP54, nucleotide-binding domain"/>
    <property type="match status" value="1"/>
</dbReference>
<organism evidence="8">
    <name type="scientific">marine metagenome</name>
    <dbReference type="NCBI Taxonomy" id="408172"/>
    <lineage>
        <taxon>unclassified sequences</taxon>
        <taxon>metagenomes</taxon>
        <taxon>ecological metagenomes</taxon>
    </lineage>
</organism>
<dbReference type="Gene3D" id="3.40.50.300">
    <property type="entry name" value="P-loop containing nucleotide triphosphate hydrolases"/>
    <property type="match status" value="1"/>
</dbReference>
<dbReference type="GO" id="GO:0005047">
    <property type="term" value="F:signal recognition particle binding"/>
    <property type="evidence" value="ECO:0007669"/>
    <property type="project" value="TreeGrafter"/>
</dbReference>
<keyword evidence="2" id="KW-0547">Nucleotide-binding</keyword>
<dbReference type="AlphaFoldDB" id="A0A382MDH9"/>
<dbReference type="SMART" id="SM00962">
    <property type="entry name" value="SRP54"/>
    <property type="match status" value="1"/>
</dbReference>